<name>A0A2J0LKH3_9BACT</name>
<evidence type="ECO:0000313" key="2">
    <source>
        <dbReference type="EMBL" id="PIW66540.1"/>
    </source>
</evidence>
<organism evidence="2 3">
    <name type="scientific">Candidatus Taenaricola geysiri</name>
    <dbReference type="NCBI Taxonomy" id="1974752"/>
    <lineage>
        <taxon>Bacteria</taxon>
        <taxon>Pseudomonadati</taxon>
        <taxon>Candidatus Omnitrophota</taxon>
        <taxon>Candidatus Taenaricola</taxon>
    </lineage>
</organism>
<keyword evidence="1" id="KW-0175">Coiled coil</keyword>
<comment type="caution">
    <text evidence="2">The sequence shown here is derived from an EMBL/GenBank/DDBJ whole genome shotgun (WGS) entry which is preliminary data.</text>
</comment>
<dbReference type="Proteomes" id="UP000231267">
    <property type="component" value="Unassembled WGS sequence"/>
</dbReference>
<sequence>MSEDLNALIEKIQAEGVEIAQAKAREIEAQARKEADAIIAKAKQDAQAILSKARAEAARTEESTMSLLKQAGRDLLINLKKEVNAALERIVNMRVKEALTADEASRLIISFIKDAPKDARQDIVVSLEKGFLNELKEDVKKGVTLKASDDISAGFTISFDAGKSHFDFTDKALTEYIINHLKPKLKEILK</sequence>
<accession>A0A2J0LKH3</accession>
<evidence type="ECO:0000256" key="1">
    <source>
        <dbReference type="SAM" id="Coils"/>
    </source>
</evidence>
<dbReference type="EMBL" id="PFGP01000059">
    <property type="protein sequence ID" value="PIW66540.1"/>
    <property type="molecule type" value="Genomic_DNA"/>
</dbReference>
<dbReference type="SUPFAM" id="SSF160527">
    <property type="entry name" value="V-type ATPase subunit E-like"/>
    <property type="match status" value="1"/>
</dbReference>
<feature type="coiled-coil region" evidence="1">
    <location>
        <begin position="5"/>
        <end position="96"/>
    </location>
</feature>
<evidence type="ECO:0000313" key="3">
    <source>
        <dbReference type="Proteomes" id="UP000231267"/>
    </source>
</evidence>
<reference evidence="2 3" key="1">
    <citation type="submission" date="2017-09" db="EMBL/GenBank/DDBJ databases">
        <title>Depth-based differentiation of microbial function through sediment-hosted aquifers and enrichment of novel symbionts in the deep terrestrial subsurface.</title>
        <authorList>
            <person name="Probst A.J."/>
            <person name="Ladd B."/>
            <person name="Jarett J.K."/>
            <person name="Geller-Mcgrath D.E."/>
            <person name="Sieber C.M."/>
            <person name="Emerson J.B."/>
            <person name="Anantharaman K."/>
            <person name="Thomas B.C."/>
            <person name="Malmstrom R."/>
            <person name="Stieglmeier M."/>
            <person name="Klingl A."/>
            <person name="Woyke T."/>
            <person name="Ryan C.M."/>
            <person name="Banfield J.F."/>
        </authorList>
    </citation>
    <scope>NUCLEOTIDE SEQUENCE [LARGE SCALE GENOMIC DNA]</scope>
    <source>
        <strain evidence="2">CG12_big_fil_rev_8_21_14_0_65_43_15</strain>
    </source>
</reference>
<dbReference type="AlphaFoldDB" id="A0A2J0LKH3"/>
<proteinExistence type="predicted"/>
<evidence type="ECO:0008006" key="4">
    <source>
        <dbReference type="Google" id="ProtNLM"/>
    </source>
</evidence>
<protein>
    <recommendedName>
        <fullName evidence="4">V-type ATP synthase subunit E</fullName>
    </recommendedName>
</protein>
<gene>
    <name evidence="2" type="ORF">COW11_02730</name>
</gene>